<feature type="compositionally biased region" description="Basic and acidic residues" evidence="1">
    <location>
        <begin position="20"/>
        <end position="32"/>
    </location>
</feature>
<reference evidence="2" key="2">
    <citation type="journal article" date="2015" name="Fish Shellfish Immunol.">
        <title>Early steps in the European eel (Anguilla anguilla)-Vibrio vulnificus interaction in the gills: Role of the RtxA13 toxin.</title>
        <authorList>
            <person name="Callol A."/>
            <person name="Pajuelo D."/>
            <person name="Ebbesson L."/>
            <person name="Teles M."/>
            <person name="MacKenzie S."/>
            <person name="Amaro C."/>
        </authorList>
    </citation>
    <scope>NUCLEOTIDE SEQUENCE</scope>
</reference>
<organism evidence="2">
    <name type="scientific">Anguilla anguilla</name>
    <name type="common">European freshwater eel</name>
    <name type="synonym">Muraena anguilla</name>
    <dbReference type="NCBI Taxonomy" id="7936"/>
    <lineage>
        <taxon>Eukaryota</taxon>
        <taxon>Metazoa</taxon>
        <taxon>Chordata</taxon>
        <taxon>Craniata</taxon>
        <taxon>Vertebrata</taxon>
        <taxon>Euteleostomi</taxon>
        <taxon>Actinopterygii</taxon>
        <taxon>Neopterygii</taxon>
        <taxon>Teleostei</taxon>
        <taxon>Anguilliformes</taxon>
        <taxon>Anguillidae</taxon>
        <taxon>Anguilla</taxon>
    </lineage>
</organism>
<feature type="region of interest" description="Disordered" evidence="1">
    <location>
        <begin position="1"/>
        <end position="43"/>
    </location>
</feature>
<evidence type="ECO:0000256" key="1">
    <source>
        <dbReference type="SAM" id="MobiDB-lite"/>
    </source>
</evidence>
<protein>
    <submittedName>
        <fullName evidence="2">Uncharacterized protein</fullName>
    </submittedName>
</protein>
<name>A0A0E9VIR6_ANGAN</name>
<dbReference type="EMBL" id="GBXM01030615">
    <property type="protein sequence ID" value="JAH77962.1"/>
    <property type="molecule type" value="Transcribed_RNA"/>
</dbReference>
<dbReference type="AlphaFoldDB" id="A0A0E9VIR6"/>
<evidence type="ECO:0000313" key="2">
    <source>
        <dbReference type="EMBL" id="JAH77962.1"/>
    </source>
</evidence>
<proteinExistence type="predicted"/>
<accession>A0A0E9VIR6</accession>
<reference evidence="2" key="1">
    <citation type="submission" date="2014-11" db="EMBL/GenBank/DDBJ databases">
        <authorList>
            <person name="Amaro Gonzalez C."/>
        </authorList>
    </citation>
    <scope>NUCLEOTIDE SEQUENCE</scope>
</reference>
<sequence>MPQLPHNLHSRPKIPMCARATDKPAERSRDLQLHYSAEPQFHH</sequence>